<dbReference type="EMBL" id="REGN01010666">
    <property type="protein sequence ID" value="RMZ98612.1"/>
    <property type="molecule type" value="Genomic_DNA"/>
</dbReference>
<evidence type="ECO:0000313" key="2">
    <source>
        <dbReference type="Proteomes" id="UP000276133"/>
    </source>
</evidence>
<dbReference type="Proteomes" id="UP000276133">
    <property type="component" value="Unassembled WGS sequence"/>
</dbReference>
<reference evidence="1 2" key="1">
    <citation type="journal article" date="2018" name="Sci. Rep.">
        <title>Genomic signatures of local adaptation to the degree of environmental predictability in rotifers.</title>
        <authorList>
            <person name="Franch-Gras L."/>
            <person name="Hahn C."/>
            <person name="Garcia-Roger E.M."/>
            <person name="Carmona M.J."/>
            <person name="Serra M."/>
            <person name="Gomez A."/>
        </authorList>
    </citation>
    <scope>NUCLEOTIDE SEQUENCE [LARGE SCALE GENOMIC DNA]</scope>
    <source>
        <strain evidence="1">HYR1</strain>
    </source>
</reference>
<keyword evidence="2" id="KW-1185">Reference proteome</keyword>
<dbReference type="AlphaFoldDB" id="A0A3M7PHT9"/>
<name>A0A3M7PHT9_BRAPC</name>
<sequence length="71" mass="8606">MQEVFYAKIFLSKPCGQEFMKLDFFSLRQKWNFTCDKCKQFHKDQINLNFNYNIKLTCTFLFLDSVMSPNM</sequence>
<accession>A0A3M7PHT9</accession>
<gene>
    <name evidence="1" type="ORF">BpHYR1_016760</name>
</gene>
<organism evidence="1 2">
    <name type="scientific">Brachionus plicatilis</name>
    <name type="common">Marine rotifer</name>
    <name type="synonym">Brachionus muelleri</name>
    <dbReference type="NCBI Taxonomy" id="10195"/>
    <lineage>
        <taxon>Eukaryota</taxon>
        <taxon>Metazoa</taxon>
        <taxon>Spiralia</taxon>
        <taxon>Gnathifera</taxon>
        <taxon>Rotifera</taxon>
        <taxon>Eurotatoria</taxon>
        <taxon>Monogononta</taxon>
        <taxon>Pseudotrocha</taxon>
        <taxon>Ploima</taxon>
        <taxon>Brachionidae</taxon>
        <taxon>Brachionus</taxon>
    </lineage>
</organism>
<comment type="caution">
    <text evidence="1">The sequence shown here is derived from an EMBL/GenBank/DDBJ whole genome shotgun (WGS) entry which is preliminary data.</text>
</comment>
<evidence type="ECO:0000313" key="1">
    <source>
        <dbReference type="EMBL" id="RMZ98612.1"/>
    </source>
</evidence>
<protein>
    <submittedName>
        <fullName evidence="1">Uncharacterized protein</fullName>
    </submittedName>
</protein>
<proteinExistence type="predicted"/>